<evidence type="ECO:0000259" key="2">
    <source>
        <dbReference type="Pfam" id="PF15866"/>
    </source>
</evidence>
<dbReference type="KEGG" id="dgr:6562844"/>
<dbReference type="PhylomeDB" id="B4JCT1"/>
<dbReference type="HOGENOM" id="CLU_931457_0_0_1"/>
<feature type="region of interest" description="Disordered" evidence="1">
    <location>
        <begin position="1"/>
        <end position="39"/>
    </location>
</feature>
<evidence type="ECO:0000256" key="1">
    <source>
        <dbReference type="SAM" id="MobiDB-lite"/>
    </source>
</evidence>
<dbReference type="InParanoid" id="B4JCT1"/>
<dbReference type="Pfam" id="PF15866">
    <property type="entry name" value="DUF4729"/>
    <property type="match status" value="1"/>
</dbReference>
<dbReference type="AlphaFoldDB" id="B4JCT1"/>
<accession>B4JCT1</accession>
<feature type="domain" description="DUF4729" evidence="2">
    <location>
        <begin position="100"/>
        <end position="286"/>
    </location>
</feature>
<dbReference type="InterPro" id="IPR031732">
    <property type="entry name" value="DUF4729"/>
</dbReference>
<sequence>MEPAMSHGLADGSETESLPTSSESKWRRRQEKRQKRLADTRHMLFTKNFSNYRLPVPVTTTDSNIVHLSRYESIDERHRHPPVVVVPDQKSKWAQLRLAACPCHGCTSPLDPNAWLAHYLNVHMPILGVPFVEVSFPIEKKTLHATCNVGSLELDVNTLLGVFGYQRFGLNPLNCQRNTLLPQEYRKFSKHGVLLLFACHTRHSLLWQRKRTDDVVVIWVSTSLKNVSVSVRCVVQISQSTRYYAKTLSARPLPASAVQALPQCRELIKTDCNVIIISYQDLSQLMLLNHGQQLLNVELHIRGEQKI</sequence>
<feature type="compositionally biased region" description="Basic residues" evidence="1">
    <location>
        <begin position="26"/>
        <end position="35"/>
    </location>
</feature>
<dbReference type="OrthoDB" id="7880410at2759"/>
<dbReference type="OMA" id="DLDVWQQ"/>
<evidence type="ECO:0000313" key="4">
    <source>
        <dbReference type="Proteomes" id="UP000001070"/>
    </source>
</evidence>
<keyword evidence="4" id="KW-1185">Reference proteome</keyword>
<organism evidence="4">
    <name type="scientific">Drosophila grimshawi</name>
    <name type="common">Hawaiian fruit fly</name>
    <name type="synonym">Idiomyia grimshawi</name>
    <dbReference type="NCBI Taxonomy" id="7222"/>
    <lineage>
        <taxon>Eukaryota</taxon>
        <taxon>Metazoa</taxon>
        <taxon>Ecdysozoa</taxon>
        <taxon>Arthropoda</taxon>
        <taxon>Hexapoda</taxon>
        <taxon>Insecta</taxon>
        <taxon>Pterygota</taxon>
        <taxon>Neoptera</taxon>
        <taxon>Endopterygota</taxon>
        <taxon>Diptera</taxon>
        <taxon>Brachycera</taxon>
        <taxon>Muscomorpha</taxon>
        <taxon>Ephydroidea</taxon>
        <taxon>Drosophilidae</taxon>
        <taxon>Drosophila</taxon>
        <taxon>Hawaiian Drosophila</taxon>
    </lineage>
</organism>
<proteinExistence type="predicted"/>
<gene>
    <name evidence="3" type="primary">Dgri\GH10639</name>
    <name evidence="3" type="ORF">Dgri_GH10639</name>
</gene>
<dbReference type="EMBL" id="CH916368">
    <property type="protein sequence ID" value="EDW03170.1"/>
    <property type="molecule type" value="Genomic_DNA"/>
</dbReference>
<name>B4JCT1_DROGR</name>
<dbReference type="eggNOG" id="ENOG502T8ZZ">
    <property type="taxonomic scope" value="Eukaryota"/>
</dbReference>
<reference evidence="3 4" key="1">
    <citation type="journal article" date="2007" name="Nature">
        <title>Evolution of genes and genomes on the Drosophila phylogeny.</title>
        <authorList>
            <consortium name="Drosophila 12 Genomes Consortium"/>
            <person name="Clark A.G."/>
            <person name="Eisen M.B."/>
            <person name="Smith D.R."/>
            <person name="Bergman C.M."/>
            <person name="Oliver B."/>
            <person name="Markow T.A."/>
            <person name="Kaufman T.C."/>
            <person name="Kellis M."/>
            <person name="Gelbart W."/>
            <person name="Iyer V.N."/>
            <person name="Pollard D.A."/>
            <person name="Sackton T.B."/>
            <person name="Larracuente A.M."/>
            <person name="Singh N.D."/>
            <person name="Abad J.P."/>
            <person name="Abt D.N."/>
            <person name="Adryan B."/>
            <person name="Aguade M."/>
            <person name="Akashi H."/>
            <person name="Anderson W.W."/>
            <person name="Aquadro C.F."/>
            <person name="Ardell D.H."/>
            <person name="Arguello R."/>
            <person name="Artieri C.G."/>
            <person name="Barbash D.A."/>
            <person name="Barker D."/>
            <person name="Barsanti P."/>
            <person name="Batterham P."/>
            <person name="Batzoglou S."/>
            <person name="Begun D."/>
            <person name="Bhutkar A."/>
            <person name="Blanco E."/>
            <person name="Bosak S.A."/>
            <person name="Bradley R.K."/>
            <person name="Brand A.D."/>
            <person name="Brent M.R."/>
            <person name="Brooks A.N."/>
            <person name="Brown R.H."/>
            <person name="Butlin R.K."/>
            <person name="Caggese C."/>
            <person name="Calvi B.R."/>
            <person name="Bernardo de Carvalho A."/>
            <person name="Caspi A."/>
            <person name="Castrezana S."/>
            <person name="Celniker S.E."/>
            <person name="Chang J.L."/>
            <person name="Chapple C."/>
            <person name="Chatterji S."/>
            <person name="Chinwalla A."/>
            <person name="Civetta A."/>
            <person name="Clifton S.W."/>
            <person name="Comeron J.M."/>
            <person name="Costello J.C."/>
            <person name="Coyne J.A."/>
            <person name="Daub J."/>
            <person name="David R.G."/>
            <person name="Delcher A.L."/>
            <person name="Delehaunty K."/>
            <person name="Do C.B."/>
            <person name="Ebling H."/>
            <person name="Edwards K."/>
            <person name="Eickbush T."/>
            <person name="Evans J.D."/>
            <person name="Filipski A."/>
            <person name="Findeiss S."/>
            <person name="Freyhult E."/>
            <person name="Fulton L."/>
            <person name="Fulton R."/>
            <person name="Garcia A.C."/>
            <person name="Gardiner A."/>
            <person name="Garfield D.A."/>
            <person name="Garvin B.E."/>
            <person name="Gibson G."/>
            <person name="Gilbert D."/>
            <person name="Gnerre S."/>
            <person name="Godfrey J."/>
            <person name="Good R."/>
            <person name="Gotea V."/>
            <person name="Gravely B."/>
            <person name="Greenberg A.J."/>
            <person name="Griffiths-Jones S."/>
            <person name="Gross S."/>
            <person name="Guigo R."/>
            <person name="Gustafson E.A."/>
            <person name="Haerty W."/>
            <person name="Hahn M.W."/>
            <person name="Halligan D.L."/>
            <person name="Halpern A.L."/>
            <person name="Halter G.M."/>
            <person name="Han M.V."/>
            <person name="Heger A."/>
            <person name="Hillier L."/>
            <person name="Hinrichs A.S."/>
            <person name="Holmes I."/>
            <person name="Hoskins R.A."/>
            <person name="Hubisz M.J."/>
            <person name="Hultmark D."/>
            <person name="Huntley M.A."/>
            <person name="Jaffe D.B."/>
            <person name="Jagadeeshan S."/>
            <person name="Jeck W.R."/>
            <person name="Johnson J."/>
            <person name="Jones C.D."/>
            <person name="Jordan W.C."/>
            <person name="Karpen G.H."/>
            <person name="Kataoka E."/>
            <person name="Keightley P.D."/>
            <person name="Kheradpour P."/>
            <person name="Kirkness E.F."/>
            <person name="Koerich L.B."/>
            <person name="Kristiansen K."/>
            <person name="Kudrna D."/>
            <person name="Kulathinal R.J."/>
            <person name="Kumar S."/>
            <person name="Kwok R."/>
            <person name="Lander E."/>
            <person name="Langley C.H."/>
            <person name="Lapoint R."/>
            <person name="Lazzaro B.P."/>
            <person name="Lee S.J."/>
            <person name="Levesque L."/>
            <person name="Li R."/>
            <person name="Lin C.F."/>
            <person name="Lin M.F."/>
            <person name="Lindblad-Toh K."/>
            <person name="Llopart A."/>
            <person name="Long M."/>
            <person name="Low L."/>
            <person name="Lozovsky E."/>
            <person name="Lu J."/>
            <person name="Luo M."/>
            <person name="Machado C.A."/>
            <person name="Makalowski W."/>
            <person name="Marzo M."/>
            <person name="Matsuda M."/>
            <person name="Matzkin L."/>
            <person name="McAllister B."/>
            <person name="McBride C.S."/>
            <person name="McKernan B."/>
            <person name="McKernan K."/>
            <person name="Mendez-Lago M."/>
            <person name="Minx P."/>
            <person name="Mollenhauer M.U."/>
            <person name="Montooth K."/>
            <person name="Mount S.M."/>
            <person name="Mu X."/>
            <person name="Myers E."/>
            <person name="Negre B."/>
            <person name="Newfeld S."/>
            <person name="Nielsen R."/>
            <person name="Noor M.A."/>
            <person name="O'Grady P."/>
            <person name="Pachter L."/>
            <person name="Papaceit M."/>
            <person name="Parisi M.J."/>
            <person name="Parisi M."/>
            <person name="Parts L."/>
            <person name="Pedersen J.S."/>
            <person name="Pesole G."/>
            <person name="Phillippy A.M."/>
            <person name="Ponting C.P."/>
            <person name="Pop M."/>
            <person name="Porcelli D."/>
            <person name="Powell J.R."/>
            <person name="Prohaska S."/>
            <person name="Pruitt K."/>
            <person name="Puig M."/>
            <person name="Quesneville H."/>
            <person name="Ram K.R."/>
            <person name="Rand D."/>
            <person name="Rasmussen M.D."/>
            <person name="Reed L.K."/>
            <person name="Reenan R."/>
            <person name="Reily A."/>
            <person name="Remington K.A."/>
            <person name="Rieger T.T."/>
            <person name="Ritchie M.G."/>
            <person name="Robin C."/>
            <person name="Rogers Y.H."/>
            <person name="Rohde C."/>
            <person name="Rozas J."/>
            <person name="Rubenfield M.J."/>
            <person name="Ruiz A."/>
            <person name="Russo S."/>
            <person name="Salzberg S.L."/>
            <person name="Sanchez-Gracia A."/>
            <person name="Saranga D.J."/>
            <person name="Sato H."/>
            <person name="Schaeffer S.W."/>
            <person name="Schatz M.C."/>
            <person name="Schlenke T."/>
            <person name="Schwartz R."/>
            <person name="Segarra C."/>
            <person name="Singh R.S."/>
            <person name="Sirot L."/>
            <person name="Sirota M."/>
            <person name="Sisneros N.B."/>
            <person name="Smith C.D."/>
            <person name="Smith T.F."/>
            <person name="Spieth J."/>
            <person name="Stage D.E."/>
            <person name="Stark A."/>
            <person name="Stephan W."/>
            <person name="Strausberg R.L."/>
            <person name="Strempel S."/>
            <person name="Sturgill D."/>
            <person name="Sutton G."/>
            <person name="Sutton G.G."/>
            <person name="Tao W."/>
            <person name="Teichmann S."/>
            <person name="Tobari Y.N."/>
            <person name="Tomimura Y."/>
            <person name="Tsolas J.M."/>
            <person name="Valente V.L."/>
            <person name="Venter E."/>
            <person name="Venter J.C."/>
            <person name="Vicario S."/>
            <person name="Vieira F.G."/>
            <person name="Vilella A.J."/>
            <person name="Villasante A."/>
            <person name="Walenz B."/>
            <person name="Wang J."/>
            <person name="Wasserman M."/>
            <person name="Watts T."/>
            <person name="Wilson D."/>
            <person name="Wilson R.K."/>
            <person name="Wing R.A."/>
            <person name="Wolfner M.F."/>
            <person name="Wong A."/>
            <person name="Wong G.K."/>
            <person name="Wu C.I."/>
            <person name="Wu G."/>
            <person name="Yamamoto D."/>
            <person name="Yang H.P."/>
            <person name="Yang S.P."/>
            <person name="Yorke J.A."/>
            <person name="Yoshida K."/>
            <person name="Zdobnov E."/>
            <person name="Zhang P."/>
            <person name="Zhang Y."/>
            <person name="Zimin A.V."/>
            <person name="Baldwin J."/>
            <person name="Abdouelleil A."/>
            <person name="Abdulkadir J."/>
            <person name="Abebe A."/>
            <person name="Abera B."/>
            <person name="Abreu J."/>
            <person name="Acer S.C."/>
            <person name="Aftuck L."/>
            <person name="Alexander A."/>
            <person name="An P."/>
            <person name="Anderson E."/>
            <person name="Anderson S."/>
            <person name="Arachi H."/>
            <person name="Azer M."/>
            <person name="Bachantsang P."/>
            <person name="Barry A."/>
            <person name="Bayul T."/>
            <person name="Berlin A."/>
            <person name="Bessette D."/>
            <person name="Bloom T."/>
            <person name="Blye J."/>
            <person name="Boguslavskiy L."/>
            <person name="Bonnet C."/>
            <person name="Boukhgalter B."/>
            <person name="Bourzgui I."/>
            <person name="Brown A."/>
            <person name="Cahill P."/>
            <person name="Channer S."/>
            <person name="Cheshatsang Y."/>
            <person name="Chuda L."/>
            <person name="Citroen M."/>
            <person name="Collymore A."/>
            <person name="Cooke P."/>
            <person name="Costello M."/>
            <person name="D'Aco K."/>
            <person name="Daza R."/>
            <person name="De Haan G."/>
            <person name="DeGray S."/>
            <person name="DeMaso C."/>
            <person name="Dhargay N."/>
            <person name="Dooley K."/>
            <person name="Dooley E."/>
            <person name="Doricent M."/>
            <person name="Dorje P."/>
            <person name="Dorjee K."/>
            <person name="Dupes A."/>
            <person name="Elong R."/>
            <person name="Falk J."/>
            <person name="Farina A."/>
            <person name="Faro S."/>
            <person name="Ferguson D."/>
            <person name="Fisher S."/>
            <person name="Foley C.D."/>
            <person name="Franke A."/>
            <person name="Friedrich D."/>
            <person name="Gadbois L."/>
            <person name="Gearin G."/>
            <person name="Gearin C.R."/>
            <person name="Giannoukos G."/>
            <person name="Goode T."/>
            <person name="Graham J."/>
            <person name="Grandbois E."/>
            <person name="Grewal S."/>
            <person name="Gyaltsen K."/>
            <person name="Hafez N."/>
            <person name="Hagos B."/>
            <person name="Hall J."/>
            <person name="Henson C."/>
            <person name="Hollinger A."/>
            <person name="Honan T."/>
            <person name="Huard M.D."/>
            <person name="Hughes L."/>
            <person name="Hurhula B."/>
            <person name="Husby M.E."/>
            <person name="Kamat A."/>
            <person name="Kanga B."/>
            <person name="Kashin S."/>
            <person name="Khazanovich D."/>
            <person name="Kisner P."/>
            <person name="Lance K."/>
            <person name="Lara M."/>
            <person name="Lee W."/>
            <person name="Lennon N."/>
            <person name="Letendre F."/>
            <person name="LeVine R."/>
            <person name="Lipovsky A."/>
            <person name="Liu X."/>
            <person name="Liu J."/>
            <person name="Liu S."/>
            <person name="Lokyitsang T."/>
            <person name="Lokyitsang Y."/>
            <person name="Lubonja R."/>
            <person name="Lui A."/>
            <person name="MacDonald P."/>
            <person name="Magnisalis V."/>
            <person name="Maru K."/>
            <person name="Matthews C."/>
            <person name="McCusker W."/>
            <person name="McDonough S."/>
            <person name="Mehta T."/>
            <person name="Meldrim J."/>
            <person name="Meneus L."/>
            <person name="Mihai O."/>
            <person name="Mihalev A."/>
            <person name="Mihova T."/>
            <person name="Mittelman R."/>
            <person name="Mlenga V."/>
            <person name="Montmayeur A."/>
            <person name="Mulrain L."/>
            <person name="Navidi A."/>
            <person name="Naylor J."/>
            <person name="Negash T."/>
            <person name="Nguyen T."/>
            <person name="Nguyen N."/>
            <person name="Nicol R."/>
            <person name="Norbu C."/>
            <person name="Norbu N."/>
            <person name="Novod N."/>
            <person name="O'Neill B."/>
            <person name="Osman S."/>
            <person name="Markiewicz E."/>
            <person name="Oyono O.L."/>
            <person name="Patti C."/>
            <person name="Phunkhang P."/>
            <person name="Pierre F."/>
            <person name="Priest M."/>
            <person name="Raghuraman S."/>
            <person name="Rege F."/>
            <person name="Reyes R."/>
            <person name="Rise C."/>
            <person name="Rogov P."/>
            <person name="Ross K."/>
            <person name="Ryan E."/>
            <person name="Settipalli S."/>
            <person name="Shea T."/>
            <person name="Sherpa N."/>
            <person name="Shi L."/>
            <person name="Shih D."/>
            <person name="Sparrow T."/>
            <person name="Spaulding J."/>
            <person name="Stalker J."/>
            <person name="Stange-Thomann N."/>
            <person name="Stavropoulos S."/>
            <person name="Stone C."/>
            <person name="Strader C."/>
            <person name="Tesfaye S."/>
            <person name="Thomson T."/>
            <person name="Thoulutsang Y."/>
            <person name="Thoulutsang D."/>
            <person name="Topham K."/>
            <person name="Topping I."/>
            <person name="Tsamla T."/>
            <person name="Vassiliev H."/>
            <person name="Vo A."/>
            <person name="Wangchuk T."/>
            <person name="Wangdi T."/>
            <person name="Weiand M."/>
            <person name="Wilkinson J."/>
            <person name="Wilson A."/>
            <person name="Yadav S."/>
            <person name="Young G."/>
            <person name="Yu Q."/>
            <person name="Zembek L."/>
            <person name="Zhong D."/>
            <person name="Zimmer A."/>
            <person name="Zwirko Z."/>
            <person name="Jaffe D.B."/>
            <person name="Alvarez P."/>
            <person name="Brockman W."/>
            <person name="Butler J."/>
            <person name="Chin C."/>
            <person name="Gnerre S."/>
            <person name="Grabherr M."/>
            <person name="Kleber M."/>
            <person name="Mauceli E."/>
            <person name="MacCallum I."/>
        </authorList>
    </citation>
    <scope>NUCLEOTIDE SEQUENCE [LARGE SCALE GENOMIC DNA]</scope>
    <source>
        <strain evidence="4">Tucson 15287-2541.00</strain>
    </source>
</reference>
<dbReference type="Proteomes" id="UP000001070">
    <property type="component" value="Unassembled WGS sequence"/>
</dbReference>
<evidence type="ECO:0000313" key="3">
    <source>
        <dbReference type="EMBL" id="EDW03170.1"/>
    </source>
</evidence>
<protein>
    <submittedName>
        <fullName evidence="3">GH10639</fullName>
    </submittedName>
</protein>